<evidence type="ECO:0000313" key="2">
    <source>
        <dbReference type="EMBL" id="KAJ4164626.1"/>
    </source>
</evidence>
<sequence length="92" mass="10656">MQRFPQFREGNCYPGPLILLPEAAILKRWRTSISRFVVHTSAQQSSHPRKNSGPHKSQLHFDEQNHLLCPSLLRHPSRVVPSLRSPRPSQRQ</sequence>
<dbReference type="RefSeq" id="XP_056059541.1">
    <property type="nucleotide sequence ID" value="XM_056204155.1"/>
</dbReference>
<comment type="caution">
    <text evidence="2">The sequence shown here is derived from an EMBL/GenBank/DDBJ whole genome shotgun (WGS) entry which is preliminary data.</text>
</comment>
<accession>A0A9W8QMF2</accession>
<proteinExistence type="predicted"/>
<organism evidence="2 3">
    <name type="scientific">Akanthomyces muscarius</name>
    <name type="common">Entomopathogenic fungus</name>
    <name type="synonym">Lecanicillium muscarium</name>
    <dbReference type="NCBI Taxonomy" id="2231603"/>
    <lineage>
        <taxon>Eukaryota</taxon>
        <taxon>Fungi</taxon>
        <taxon>Dikarya</taxon>
        <taxon>Ascomycota</taxon>
        <taxon>Pezizomycotina</taxon>
        <taxon>Sordariomycetes</taxon>
        <taxon>Hypocreomycetidae</taxon>
        <taxon>Hypocreales</taxon>
        <taxon>Cordycipitaceae</taxon>
        <taxon>Akanthomyces</taxon>
    </lineage>
</organism>
<dbReference type="EMBL" id="JAJHUN010000001">
    <property type="protein sequence ID" value="KAJ4164626.1"/>
    <property type="molecule type" value="Genomic_DNA"/>
</dbReference>
<name>A0A9W8QMF2_AKAMU</name>
<dbReference type="AlphaFoldDB" id="A0A9W8QMF2"/>
<keyword evidence="3" id="KW-1185">Reference proteome</keyword>
<dbReference type="GeneID" id="80893449"/>
<evidence type="ECO:0000313" key="3">
    <source>
        <dbReference type="Proteomes" id="UP001144673"/>
    </source>
</evidence>
<protein>
    <submittedName>
        <fullName evidence="2">Uncharacterized protein</fullName>
    </submittedName>
</protein>
<reference evidence="2" key="1">
    <citation type="journal article" date="2023" name="Access Microbiol">
        <title>De-novo genome assembly for Akanthomyces muscarius, a biocontrol agent of insect agricultural pests.</title>
        <authorList>
            <person name="Erdos Z."/>
            <person name="Studholme D.J."/>
            <person name="Raymond B."/>
            <person name="Sharma M."/>
        </authorList>
    </citation>
    <scope>NUCLEOTIDE SEQUENCE</scope>
    <source>
        <strain evidence="2">Ve6</strain>
    </source>
</reference>
<gene>
    <name evidence="2" type="ORF">LMH87_006290</name>
</gene>
<feature type="region of interest" description="Disordered" evidence="1">
    <location>
        <begin position="39"/>
        <end position="61"/>
    </location>
</feature>
<dbReference type="KEGG" id="amus:LMH87_006290"/>
<dbReference type="Proteomes" id="UP001144673">
    <property type="component" value="Chromosome 1"/>
</dbReference>
<evidence type="ECO:0000256" key="1">
    <source>
        <dbReference type="SAM" id="MobiDB-lite"/>
    </source>
</evidence>